<dbReference type="InterPro" id="IPR036761">
    <property type="entry name" value="TTHA0802/YceI-like_sf"/>
</dbReference>
<keyword evidence="3" id="KW-1185">Reference proteome</keyword>
<accession>A0ABS9KYP5</accession>
<gene>
    <name evidence="2" type="ORF">LZZ85_24280</name>
</gene>
<dbReference type="Proteomes" id="UP001165367">
    <property type="component" value="Unassembled WGS sequence"/>
</dbReference>
<dbReference type="InterPro" id="IPR007372">
    <property type="entry name" value="Lipid/polyisoprenoid-bd_YceI"/>
</dbReference>
<dbReference type="EMBL" id="JAKLTR010000021">
    <property type="protein sequence ID" value="MCG2617438.1"/>
    <property type="molecule type" value="Genomic_DNA"/>
</dbReference>
<feature type="domain" description="Lipid/polyisoprenoid-binding YceI-like" evidence="1">
    <location>
        <begin position="8"/>
        <end position="176"/>
    </location>
</feature>
<dbReference type="Gene3D" id="2.40.128.110">
    <property type="entry name" value="Lipid/polyisoprenoid-binding, YceI-like"/>
    <property type="match status" value="1"/>
</dbReference>
<dbReference type="PANTHER" id="PTHR34406">
    <property type="entry name" value="PROTEIN YCEI"/>
    <property type="match status" value="1"/>
</dbReference>
<comment type="caution">
    <text evidence="2">The sequence shown here is derived from an EMBL/GenBank/DDBJ whole genome shotgun (WGS) entry which is preliminary data.</text>
</comment>
<dbReference type="Pfam" id="PF04264">
    <property type="entry name" value="YceI"/>
    <property type="match status" value="1"/>
</dbReference>
<dbReference type="PANTHER" id="PTHR34406:SF1">
    <property type="entry name" value="PROTEIN YCEI"/>
    <property type="match status" value="1"/>
</dbReference>
<dbReference type="RefSeq" id="WP_237876192.1">
    <property type="nucleotide sequence ID" value="NZ_JAKLTR010000021.1"/>
</dbReference>
<proteinExistence type="predicted"/>
<name>A0ABS9KYP5_9BACT</name>
<evidence type="ECO:0000313" key="3">
    <source>
        <dbReference type="Proteomes" id="UP001165367"/>
    </source>
</evidence>
<reference evidence="2" key="1">
    <citation type="submission" date="2022-01" db="EMBL/GenBank/DDBJ databases">
        <authorList>
            <person name="Jo J.-H."/>
            <person name="Im W.-T."/>
        </authorList>
    </citation>
    <scope>NUCLEOTIDE SEQUENCE</scope>
    <source>
        <strain evidence="2">NA20</strain>
    </source>
</reference>
<organism evidence="2 3">
    <name type="scientific">Terrimonas ginsenosidimutans</name>
    <dbReference type="NCBI Taxonomy" id="2908004"/>
    <lineage>
        <taxon>Bacteria</taxon>
        <taxon>Pseudomonadati</taxon>
        <taxon>Bacteroidota</taxon>
        <taxon>Chitinophagia</taxon>
        <taxon>Chitinophagales</taxon>
        <taxon>Chitinophagaceae</taxon>
        <taxon>Terrimonas</taxon>
    </lineage>
</organism>
<dbReference type="SMART" id="SM00867">
    <property type="entry name" value="YceI"/>
    <property type="match status" value="1"/>
</dbReference>
<evidence type="ECO:0000259" key="1">
    <source>
        <dbReference type="SMART" id="SM00867"/>
    </source>
</evidence>
<sequence>MDEQNSMIWMIDPVHTRLRFGVRYLMLTAVSGWFTEFEGSVITKEEDFSACEIRLTIYANSIYTGNEERDNHLRSADFFDTKRYPTIGFRSTSVTAHADHIQVNGELTIKDVTQPIGFNVILLGLSADPMGNSKAGFEMDAVFNRQDFKISWNQVIDKFGVMIADEVKLHGDVQLLRIS</sequence>
<evidence type="ECO:0000313" key="2">
    <source>
        <dbReference type="EMBL" id="MCG2617438.1"/>
    </source>
</evidence>
<dbReference type="SUPFAM" id="SSF101874">
    <property type="entry name" value="YceI-like"/>
    <property type="match status" value="1"/>
</dbReference>
<protein>
    <submittedName>
        <fullName evidence="2">YceI family protein</fullName>
    </submittedName>
</protein>